<reference evidence="1" key="1">
    <citation type="submission" date="2023-03" db="EMBL/GenBank/DDBJ databases">
        <title>Massive genome expansion in bonnet fungi (Mycena s.s.) driven by repeated elements and novel gene families across ecological guilds.</title>
        <authorList>
            <consortium name="Lawrence Berkeley National Laboratory"/>
            <person name="Harder C.B."/>
            <person name="Miyauchi S."/>
            <person name="Viragh M."/>
            <person name="Kuo A."/>
            <person name="Thoen E."/>
            <person name="Andreopoulos B."/>
            <person name="Lu D."/>
            <person name="Skrede I."/>
            <person name="Drula E."/>
            <person name="Henrissat B."/>
            <person name="Morin E."/>
            <person name="Kohler A."/>
            <person name="Barry K."/>
            <person name="LaButti K."/>
            <person name="Morin E."/>
            <person name="Salamov A."/>
            <person name="Lipzen A."/>
            <person name="Mereny Z."/>
            <person name="Hegedus B."/>
            <person name="Baldrian P."/>
            <person name="Stursova M."/>
            <person name="Weitz H."/>
            <person name="Taylor A."/>
            <person name="Grigoriev I.V."/>
            <person name="Nagy L.G."/>
            <person name="Martin F."/>
            <person name="Kauserud H."/>
        </authorList>
    </citation>
    <scope>NUCLEOTIDE SEQUENCE</scope>
    <source>
        <strain evidence="1">CBHHK067</strain>
    </source>
</reference>
<proteinExistence type="predicted"/>
<keyword evidence="2" id="KW-1185">Reference proteome</keyword>
<evidence type="ECO:0000313" key="2">
    <source>
        <dbReference type="Proteomes" id="UP001221757"/>
    </source>
</evidence>
<name>A0AAD7D4R7_MYCRO</name>
<protein>
    <submittedName>
        <fullName evidence="1">Uncharacterized protein</fullName>
    </submittedName>
</protein>
<sequence length="183" mass="20051">MLDEPWELGAYSGSVLRIPVRRELLRINSVSREHREMFGCRAANILIPSKALGPARALSVGLQFKWQSPSAPAASATANCLPLIARERLILTVRVQTKDTEICSACASTFDDLRNDSSAPESDTLLQQLNTLLPSIGTLPRKIYLVLDSAFDSAFVLLETTNEPPKRLQTGLAIWAATASWDT</sequence>
<evidence type="ECO:0000313" key="1">
    <source>
        <dbReference type="EMBL" id="KAJ7678809.1"/>
    </source>
</evidence>
<gene>
    <name evidence="1" type="ORF">B0H17DRAFT_1139206</name>
</gene>
<dbReference type="EMBL" id="JARKIE010000131">
    <property type="protein sequence ID" value="KAJ7678809.1"/>
    <property type="molecule type" value="Genomic_DNA"/>
</dbReference>
<dbReference type="AlphaFoldDB" id="A0AAD7D4R7"/>
<comment type="caution">
    <text evidence="1">The sequence shown here is derived from an EMBL/GenBank/DDBJ whole genome shotgun (WGS) entry which is preliminary data.</text>
</comment>
<dbReference type="Proteomes" id="UP001221757">
    <property type="component" value="Unassembled WGS sequence"/>
</dbReference>
<organism evidence="1 2">
    <name type="scientific">Mycena rosella</name>
    <name type="common">Pink bonnet</name>
    <name type="synonym">Agaricus rosellus</name>
    <dbReference type="NCBI Taxonomy" id="1033263"/>
    <lineage>
        <taxon>Eukaryota</taxon>
        <taxon>Fungi</taxon>
        <taxon>Dikarya</taxon>
        <taxon>Basidiomycota</taxon>
        <taxon>Agaricomycotina</taxon>
        <taxon>Agaricomycetes</taxon>
        <taxon>Agaricomycetidae</taxon>
        <taxon>Agaricales</taxon>
        <taxon>Marasmiineae</taxon>
        <taxon>Mycenaceae</taxon>
        <taxon>Mycena</taxon>
    </lineage>
</organism>
<accession>A0AAD7D4R7</accession>